<dbReference type="PROSITE" id="PS50850">
    <property type="entry name" value="MFS"/>
    <property type="match status" value="1"/>
</dbReference>
<feature type="transmembrane region" description="Helical" evidence="7">
    <location>
        <begin position="118"/>
        <end position="139"/>
    </location>
</feature>
<dbReference type="EMBL" id="CP071839">
    <property type="protein sequence ID" value="QTE01592.1"/>
    <property type="molecule type" value="Genomic_DNA"/>
</dbReference>
<dbReference type="CDD" id="cd17502">
    <property type="entry name" value="MFS_Azr1_MDR_like"/>
    <property type="match status" value="1"/>
</dbReference>
<keyword evidence="2" id="KW-0813">Transport</keyword>
<dbReference type="Gene3D" id="1.20.1720.10">
    <property type="entry name" value="Multidrug resistance protein D"/>
    <property type="match status" value="1"/>
</dbReference>
<evidence type="ECO:0000256" key="3">
    <source>
        <dbReference type="ARBA" id="ARBA00022475"/>
    </source>
</evidence>
<dbReference type="PANTHER" id="PTHR23501">
    <property type="entry name" value="MAJOR FACILITATOR SUPERFAMILY"/>
    <property type="match status" value="1"/>
</dbReference>
<feature type="transmembrane region" description="Helical" evidence="7">
    <location>
        <begin position="88"/>
        <end position="106"/>
    </location>
</feature>
<feature type="transmembrane region" description="Helical" evidence="7">
    <location>
        <begin position="404"/>
        <end position="427"/>
    </location>
</feature>
<evidence type="ECO:0000256" key="5">
    <source>
        <dbReference type="ARBA" id="ARBA00022989"/>
    </source>
</evidence>
<evidence type="ECO:0000313" key="9">
    <source>
        <dbReference type="EMBL" id="QTE01592.1"/>
    </source>
</evidence>
<feature type="transmembrane region" description="Helical" evidence="7">
    <location>
        <begin position="235"/>
        <end position="257"/>
    </location>
</feature>
<dbReference type="InterPro" id="IPR005829">
    <property type="entry name" value="Sugar_transporter_CS"/>
</dbReference>
<feature type="transmembrane region" description="Helical" evidence="7">
    <location>
        <begin position="146"/>
        <end position="167"/>
    </location>
</feature>
<feature type="transmembrane region" description="Helical" evidence="7">
    <location>
        <begin position="208"/>
        <end position="229"/>
    </location>
</feature>
<feature type="transmembrane region" description="Helical" evidence="7">
    <location>
        <begin position="57"/>
        <end position="76"/>
    </location>
</feature>
<dbReference type="RefSeq" id="WP_208035012.1">
    <property type="nucleotide sequence ID" value="NZ_CP071839.1"/>
</dbReference>
<evidence type="ECO:0000256" key="1">
    <source>
        <dbReference type="ARBA" id="ARBA00004651"/>
    </source>
</evidence>
<feature type="transmembrane region" description="Helical" evidence="7">
    <location>
        <begin position="312"/>
        <end position="330"/>
    </location>
</feature>
<dbReference type="Proteomes" id="UP000663908">
    <property type="component" value="Chromosome"/>
</dbReference>
<evidence type="ECO:0000256" key="7">
    <source>
        <dbReference type="SAM" id="Phobius"/>
    </source>
</evidence>
<evidence type="ECO:0000256" key="2">
    <source>
        <dbReference type="ARBA" id="ARBA00022448"/>
    </source>
</evidence>
<dbReference type="InterPro" id="IPR004638">
    <property type="entry name" value="EmrB-like"/>
</dbReference>
<name>A0ABX7TYE0_STRCY</name>
<organism evidence="9 10">
    <name type="scientific">Streptomyces cyanogenus</name>
    <dbReference type="NCBI Taxonomy" id="80860"/>
    <lineage>
        <taxon>Bacteria</taxon>
        <taxon>Bacillati</taxon>
        <taxon>Actinomycetota</taxon>
        <taxon>Actinomycetes</taxon>
        <taxon>Kitasatosporales</taxon>
        <taxon>Streptomycetaceae</taxon>
        <taxon>Streptomyces</taxon>
    </lineage>
</organism>
<dbReference type="SUPFAM" id="SSF103473">
    <property type="entry name" value="MFS general substrate transporter"/>
    <property type="match status" value="1"/>
</dbReference>
<feature type="transmembrane region" description="Helical" evidence="7">
    <location>
        <begin position="373"/>
        <end position="392"/>
    </location>
</feature>
<gene>
    <name evidence="9" type="primary">bmr9</name>
    <name evidence="9" type="ORF">S1361_29960</name>
</gene>
<evidence type="ECO:0000256" key="6">
    <source>
        <dbReference type="ARBA" id="ARBA00023136"/>
    </source>
</evidence>
<dbReference type="InterPro" id="IPR011701">
    <property type="entry name" value="MFS"/>
</dbReference>
<proteinExistence type="predicted"/>
<accession>A0ABX7TYE0</accession>
<feature type="transmembrane region" description="Helical" evidence="7">
    <location>
        <begin position="278"/>
        <end position="300"/>
    </location>
</feature>
<protein>
    <submittedName>
        <fullName evidence="9">Multidrug resistance protein 3</fullName>
    </submittedName>
</protein>
<reference evidence="9 10" key="1">
    <citation type="submission" date="2021-03" db="EMBL/GenBank/DDBJ databases">
        <title>Complete genome sequence of Streptomyces cyanogenus S136, producer of anticancer angucycline landomycin A.</title>
        <authorList>
            <person name="Hrab P."/>
            <person name="Ruckert C."/>
            <person name="Busche T."/>
            <person name="Ostash I."/>
            <person name="Kalinowski J."/>
            <person name="Fedorenko V."/>
            <person name="Yushchuk O."/>
            <person name="Ostash B."/>
        </authorList>
    </citation>
    <scope>NUCLEOTIDE SEQUENCE [LARGE SCALE GENOMIC DNA]</scope>
    <source>
        <strain evidence="9 10">S136</strain>
    </source>
</reference>
<dbReference type="PANTHER" id="PTHR23501:SF197">
    <property type="entry name" value="COMD"/>
    <property type="match status" value="1"/>
</dbReference>
<keyword evidence="3" id="KW-1003">Cell membrane</keyword>
<evidence type="ECO:0000256" key="4">
    <source>
        <dbReference type="ARBA" id="ARBA00022692"/>
    </source>
</evidence>
<dbReference type="InterPro" id="IPR036259">
    <property type="entry name" value="MFS_trans_sf"/>
</dbReference>
<evidence type="ECO:0000313" key="10">
    <source>
        <dbReference type="Proteomes" id="UP000663908"/>
    </source>
</evidence>
<feature type="domain" description="Major facilitator superfamily (MFS) profile" evidence="8">
    <location>
        <begin position="23"/>
        <end position="499"/>
    </location>
</feature>
<feature type="transmembrane region" description="Helical" evidence="7">
    <location>
        <begin position="342"/>
        <end position="361"/>
    </location>
</feature>
<dbReference type="InterPro" id="IPR020846">
    <property type="entry name" value="MFS_dom"/>
</dbReference>
<evidence type="ECO:0000259" key="8">
    <source>
        <dbReference type="PROSITE" id="PS50850"/>
    </source>
</evidence>
<keyword evidence="4 7" id="KW-0812">Transmembrane</keyword>
<dbReference type="Gene3D" id="1.20.1250.20">
    <property type="entry name" value="MFS general substrate transporter like domains"/>
    <property type="match status" value="1"/>
</dbReference>
<comment type="subcellular location">
    <subcellularLocation>
        <location evidence="1">Cell membrane</location>
        <topology evidence="1">Multi-pass membrane protein</topology>
    </subcellularLocation>
</comment>
<feature type="transmembrane region" description="Helical" evidence="7">
    <location>
        <begin position="475"/>
        <end position="494"/>
    </location>
</feature>
<dbReference type="PROSITE" id="PS00217">
    <property type="entry name" value="SUGAR_TRANSPORT_2"/>
    <property type="match status" value="1"/>
</dbReference>
<keyword evidence="6 7" id="KW-0472">Membrane</keyword>
<keyword evidence="10" id="KW-1185">Reference proteome</keyword>
<dbReference type="NCBIfam" id="TIGR00711">
    <property type="entry name" value="efflux_EmrB"/>
    <property type="match status" value="1"/>
</dbReference>
<dbReference type="Pfam" id="PF07690">
    <property type="entry name" value="MFS_1"/>
    <property type="match status" value="1"/>
</dbReference>
<feature type="transmembrane region" description="Helical" evidence="7">
    <location>
        <begin position="20"/>
        <end position="45"/>
    </location>
</feature>
<sequence>MSHDPTAGRAAVVAPPNRRLFAVMTAAVVAMLLAALDSLILGTAMPTIVGELGGLEHLSWVASAYMLATAATTPIWGKLGDMYGRKGVFLTSIALFLAGSVVAGLAQSMGQLIGCRVLQGLGSGGLMVGALSLIGELVTPRERGKFQAMSSAVMGVAMVGGPLAGGFLTDHLGWRYCFYVNVPFGLAAFVTIAVALKLPKRRSQAPIDYLGAALLAAVITSLVLVTTWGGRQYDWSSPVIIGLIAIAVAGAFTLPAVERRAVAPVLPLTVFRSANFSWANVVSFLFGFVMVAAMTFLPIYQQTVQGASASSAGLLMLPLLLGMVGTNAFGGQLMSKQGNFKLYAIAGGVLLLAGILLLSLMDTKTGRLETGTYMVVFGVGLGLLMQVTLSVAMESVEMKDLGVASSMVTLTRTIGGAFGVSLAGIIFNERVTAGMGAERGAMGGDINRLSAESLLKLPEPVREVYEKAVADGTHWAFLTVSVVAAAALAASWFIKARPKPAAPPLATAPTDQVGAAG</sequence>
<keyword evidence="5 7" id="KW-1133">Transmembrane helix</keyword>
<feature type="transmembrane region" description="Helical" evidence="7">
    <location>
        <begin position="173"/>
        <end position="196"/>
    </location>
</feature>